<dbReference type="STRING" id="1125725.HMPREF1325_2678"/>
<comment type="caution">
    <text evidence="2">The sequence shown here is derived from an EMBL/GenBank/DDBJ whole genome shotgun (WGS) entry which is preliminary data.</text>
</comment>
<keyword evidence="1" id="KW-1133">Transmembrane helix</keyword>
<gene>
    <name evidence="2" type="ORF">HMPREF1325_2678</name>
</gene>
<dbReference type="PATRIC" id="fig|1125725.3.peg.1852"/>
<evidence type="ECO:0000313" key="2">
    <source>
        <dbReference type="EMBL" id="ERF60308.1"/>
    </source>
</evidence>
<keyword evidence="1" id="KW-0472">Membrane</keyword>
<keyword evidence="1" id="KW-0812">Transmembrane</keyword>
<dbReference type="AlphaFoldDB" id="U1FKH8"/>
<sequence>MPTPQSSCSAISITVCRGTCNEREARSSPHNLATSTECEVPRANGRTVAAGSVADFLCALYFLGNTISYIVVIVNSCFIRNS</sequence>
<protein>
    <submittedName>
        <fullName evidence="2">Uncharacterized protein</fullName>
    </submittedName>
</protein>
<feature type="transmembrane region" description="Helical" evidence="1">
    <location>
        <begin position="59"/>
        <end position="79"/>
    </location>
</feature>
<name>U1FKH8_TRESO</name>
<evidence type="ECO:0000313" key="3">
    <source>
        <dbReference type="Proteomes" id="UP000016412"/>
    </source>
</evidence>
<proteinExistence type="predicted"/>
<evidence type="ECO:0000256" key="1">
    <source>
        <dbReference type="SAM" id="Phobius"/>
    </source>
</evidence>
<organism evidence="2 3">
    <name type="scientific">Treponema socranskii subsp. socranskii VPI DR56BR1116 = ATCC 35536</name>
    <dbReference type="NCBI Taxonomy" id="1125725"/>
    <lineage>
        <taxon>Bacteria</taxon>
        <taxon>Pseudomonadati</taxon>
        <taxon>Spirochaetota</taxon>
        <taxon>Spirochaetia</taxon>
        <taxon>Spirochaetales</taxon>
        <taxon>Treponemataceae</taxon>
        <taxon>Treponema</taxon>
    </lineage>
</organism>
<dbReference type="EMBL" id="AUZJ01000043">
    <property type="protein sequence ID" value="ERF60308.1"/>
    <property type="molecule type" value="Genomic_DNA"/>
</dbReference>
<dbReference type="Proteomes" id="UP000016412">
    <property type="component" value="Unassembled WGS sequence"/>
</dbReference>
<reference evidence="2 3" key="1">
    <citation type="submission" date="2013-08" db="EMBL/GenBank/DDBJ databases">
        <authorList>
            <person name="Durkin A.S."/>
            <person name="Haft D.R."/>
            <person name="McCorrison J."/>
            <person name="Torralba M."/>
            <person name="Gillis M."/>
            <person name="Haft D.H."/>
            <person name="Methe B."/>
            <person name="Sutton G."/>
            <person name="Nelson K.E."/>
        </authorList>
    </citation>
    <scope>NUCLEOTIDE SEQUENCE [LARGE SCALE GENOMIC DNA]</scope>
    <source>
        <strain evidence="2 3">VPI DR56BR1116</strain>
    </source>
</reference>
<accession>U1FKH8</accession>